<dbReference type="PANTHER" id="PTHR11647">
    <property type="entry name" value="HYDRANTOINASE/DIHYDROPYRIMIDINASE FAMILY MEMBER"/>
    <property type="match status" value="1"/>
</dbReference>
<feature type="binding site" evidence="4">
    <location>
        <position position="225"/>
    </location>
    <ligand>
        <name>Zn(2+)</name>
        <dbReference type="ChEBI" id="CHEBI:29105"/>
        <label>2</label>
        <note>catalytic</note>
    </ligand>
</feature>
<keyword evidence="1 4" id="KW-0479">Metal-binding</keyword>
<evidence type="ECO:0000256" key="3">
    <source>
        <dbReference type="PIRSR" id="PIRSR001238-2"/>
    </source>
</evidence>
<dbReference type="InterPro" id="IPR050378">
    <property type="entry name" value="Metallo-dep_Hydrolases_sf"/>
</dbReference>
<comment type="function">
    <text evidence="1">Catalyzes the hydrolytic cleavage of a subset of L-isoaspartyl (L-beta-aspartyl) dipeptides. Used to degrade proteins damaged by L-isoaspartyl residues formation.</text>
</comment>
<dbReference type="NCBIfam" id="TIGR01975">
    <property type="entry name" value="isoAsp_dipep"/>
    <property type="match status" value="1"/>
</dbReference>
<feature type="binding site" evidence="3">
    <location>
        <position position="287"/>
    </location>
    <ligand>
        <name>substrate</name>
    </ligand>
</feature>
<dbReference type="GO" id="GO:0005737">
    <property type="term" value="C:cytoplasm"/>
    <property type="evidence" value="ECO:0007669"/>
    <property type="project" value="UniProtKB-SubCell"/>
</dbReference>
<comment type="subcellular location">
    <subcellularLocation>
        <location evidence="1">Cytoplasm</location>
    </subcellularLocation>
</comment>
<feature type="binding site" evidence="4">
    <location>
        <position position="62"/>
    </location>
    <ligand>
        <name>Zn(2+)</name>
        <dbReference type="ChEBI" id="CHEBI:29105"/>
        <label>1</label>
        <note>catalytic</note>
    </ligand>
</feature>
<evidence type="ECO:0000256" key="2">
    <source>
        <dbReference type="PIRSR" id="PIRSR001238-1"/>
    </source>
</evidence>
<dbReference type="InterPro" id="IPR006680">
    <property type="entry name" value="Amidohydro-rel"/>
</dbReference>
<feature type="binding site" evidence="3">
    <location>
        <position position="131"/>
    </location>
    <ligand>
        <name>substrate</name>
    </ligand>
</feature>
<dbReference type="GO" id="GO:0008798">
    <property type="term" value="F:beta-aspartyl-peptidase activity"/>
    <property type="evidence" value="ECO:0007669"/>
    <property type="project" value="InterPro"/>
</dbReference>
<comment type="PTM">
    <text evidence="1">Carboxylation allows a single lysine to coordinate two zinc ions.</text>
</comment>
<dbReference type="SUPFAM" id="SSF51338">
    <property type="entry name" value="Composite domain of metallo-dependent hydrolases"/>
    <property type="match status" value="1"/>
</dbReference>
<comment type="similarity">
    <text evidence="1">Belongs to the peptidase M38 family.</text>
</comment>
<dbReference type="Pfam" id="PF01979">
    <property type="entry name" value="Amidohydro_1"/>
    <property type="match status" value="1"/>
</dbReference>
<name>A0A7C4GGI6_9BACT</name>
<feature type="binding site" evidence="4">
    <location>
        <position position="64"/>
    </location>
    <ligand>
        <name>Zn(2+)</name>
        <dbReference type="ChEBI" id="CHEBI:29105"/>
        <label>1</label>
        <note>catalytic</note>
    </ligand>
</feature>
<keyword evidence="1 6" id="KW-0378">Hydrolase</keyword>
<sequence>MGLVKLLKNAEVFSPKPVGKKDILIVGNKIAVVESDISVNVPDLDIINASGLIAIPGLIDTHVHFLGGGGEGGFSTRTPELDPRDCIVNGVTTLVGCLGTDGITRSLDSLYAKAKALEECGLTTFIYTGSYRVPPVTFTGSVQRDIVLIDKVIGVGEIAISDHRSSQPTYEEILRIVADARVGGMLSGKPGIVNFHVGAGRKGIEYLFKIAEETEIPIQHLYPTHMSRSKKLFEEGLRFCELGGVIDITALQPFEKEENFGPVDALVMAYENGLIDAVTISSDAQGSLPVFDDKGNMVGFKVGSVAALLHTVKLAVEKGLPLELILKTVTLTPAKVLRLKYKGKIEKGYDADIVLMEDFHIKWVISKGKFLMVEGNVVEPFKVM</sequence>
<feature type="binding site" evidence="4">
    <location>
        <position position="196"/>
    </location>
    <ligand>
        <name>Zn(2+)</name>
        <dbReference type="ChEBI" id="CHEBI:29105"/>
        <label>2</label>
        <note>catalytic</note>
    </ligand>
</feature>
<evidence type="ECO:0000256" key="1">
    <source>
        <dbReference type="PIRNR" id="PIRNR001238"/>
    </source>
</evidence>
<feature type="binding site" evidence="3">
    <location>
        <position position="164"/>
    </location>
    <ligand>
        <name>substrate</name>
    </ligand>
</feature>
<proteinExistence type="inferred from homology"/>
<feature type="domain" description="Amidohydrolase-related" evidence="5">
    <location>
        <begin position="53"/>
        <end position="369"/>
    </location>
</feature>
<dbReference type="GO" id="GO:0008237">
    <property type="term" value="F:metallopeptidase activity"/>
    <property type="evidence" value="ECO:0007669"/>
    <property type="project" value="UniProtKB-KW"/>
</dbReference>
<keyword evidence="1" id="KW-0645">Protease</keyword>
<dbReference type="GO" id="GO:0016810">
    <property type="term" value="F:hydrolase activity, acting on carbon-nitrogen (but not peptide) bonds"/>
    <property type="evidence" value="ECO:0007669"/>
    <property type="project" value="InterPro"/>
</dbReference>
<feature type="binding site" evidence="3">
    <location>
        <begin position="69"/>
        <end position="71"/>
    </location>
    <ligand>
        <name>substrate</name>
    </ligand>
</feature>
<gene>
    <name evidence="6" type="ORF">ENT77_03885</name>
</gene>
<dbReference type="EC" id="3.4.19.-" evidence="1"/>
<keyword evidence="1" id="KW-0482">Metalloprotease</keyword>
<protein>
    <recommendedName>
        <fullName evidence="1">Isoaspartyl dipeptidase</fullName>
        <ecNumber evidence="1">3.4.19.-</ecNumber>
    </recommendedName>
</protein>
<accession>A0A7C4GGI6</accession>
<organism evidence="6">
    <name type="scientific">Fervidobacterium thailandense</name>
    <dbReference type="NCBI Taxonomy" id="1008305"/>
    <lineage>
        <taxon>Bacteria</taxon>
        <taxon>Thermotogati</taxon>
        <taxon>Thermotogota</taxon>
        <taxon>Thermotogae</taxon>
        <taxon>Thermotogales</taxon>
        <taxon>Fervidobacteriaceae</taxon>
        <taxon>Fervidobacterium</taxon>
    </lineage>
</organism>
<keyword evidence="1 4" id="KW-0862">Zinc</keyword>
<dbReference type="AlphaFoldDB" id="A0A7C4GGI6"/>
<feature type="binding site" evidence="3">
    <location>
        <position position="100"/>
    </location>
    <ligand>
        <name>substrate</name>
    </ligand>
</feature>
<feature type="binding site" evidence="3">
    <location>
        <position position="228"/>
    </location>
    <ligand>
        <name>substrate</name>
    </ligand>
</feature>
<feature type="active site" description="Proton acceptor" evidence="2">
    <location>
        <position position="283"/>
    </location>
</feature>
<dbReference type="GO" id="GO:0006508">
    <property type="term" value="P:proteolysis"/>
    <property type="evidence" value="ECO:0007669"/>
    <property type="project" value="UniProtKB-KW"/>
</dbReference>
<reference evidence="6" key="1">
    <citation type="journal article" date="2020" name="mSystems">
        <title>Genome- and Community-Level Interaction Insights into Carbon Utilization and Element Cycling Functions of Hydrothermarchaeota in Hydrothermal Sediment.</title>
        <authorList>
            <person name="Zhou Z."/>
            <person name="Liu Y."/>
            <person name="Xu W."/>
            <person name="Pan J."/>
            <person name="Luo Z.H."/>
            <person name="Li M."/>
        </authorList>
    </citation>
    <scope>NUCLEOTIDE SEQUENCE [LARGE SCALE GENOMIC DNA]</scope>
    <source>
        <strain evidence="6">SpSt-609</strain>
    </source>
</reference>
<dbReference type="EMBL" id="DSZY01000017">
    <property type="protein sequence ID" value="HGU40321.1"/>
    <property type="molecule type" value="Genomic_DNA"/>
</dbReference>
<dbReference type="SUPFAM" id="SSF51556">
    <property type="entry name" value="Metallo-dependent hydrolases"/>
    <property type="match status" value="1"/>
</dbReference>
<dbReference type="PIRSF" id="PIRSF001238">
    <property type="entry name" value="IadA"/>
    <property type="match status" value="1"/>
</dbReference>
<dbReference type="InterPro" id="IPR010229">
    <property type="entry name" value="Pept_M38_dipep"/>
</dbReference>
<evidence type="ECO:0000313" key="6">
    <source>
        <dbReference type="EMBL" id="HGU40321.1"/>
    </source>
</evidence>
<dbReference type="Gene3D" id="3.20.20.140">
    <property type="entry name" value="Metal-dependent hydrolases"/>
    <property type="match status" value="1"/>
</dbReference>
<dbReference type="GO" id="GO:0046872">
    <property type="term" value="F:metal ion binding"/>
    <property type="evidence" value="ECO:0007669"/>
    <property type="project" value="UniProtKB-KW"/>
</dbReference>
<dbReference type="InterPro" id="IPR032466">
    <property type="entry name" value="Metal_Hydrolase"/>
</dbReference>
<evidence type="ECO:0000259" key="5">
    <source>
        <dbReference type="Pfam" id="PF01979"/>
    </source>
</evidence>
<evidence type="ECO:0000256" key="4">
    <source>
        <dbReference type="PIRSR" id="PIRSR001238-3"/>
    </source>
</evidence>
<comment type="caution">
    <text evidence="6">The sequence shown here is derived from an EMBL/GenBank/DDBJ whole genome shotgun (WGS) entry which is preliminary data.</text>
</comment>
<dbReference type="InterPro" id="IPR011059">
    <property type="entry name" value="Metal-dep_hydrolase_composite"/>
</dbReference>
<dbReference type="PANTHER" id="PTHR11647:SF1">
    <property type="entry name" value="COLLAPSIN RESPONSE MEDIATOR PROTEIN"/>
    <property type="match status" value="1"/>
</dbReference>
<feature type="binding site" evidence="4">
    <location>
        <position position="283"/>
    </location>
    <ligand>
        <name>Zn(2+)</name>
        <dbReference type="ChEBI" id="CHEBI:29105"/>
        <label>1</label>
        <note>catalytic</note>
    </ligand>
</feature>
<comment type="cofactor">
    <cofactor evidence="1 4">
        <name>Zn(2+)</name>
        <dbReference type="ChEBI" id="CHEBI:29105"/>
    </cofactor>
    <text evidence="1 4">Binds 2 Zn(2+) ions per subunit.</text>
</comment>
<dbReference type="Gene3D" id="2.30.40.10">
    <property type="entry name" value="Urease, subunit C, domain 1"/>
    <property type="match status" value="1"/>
</dbReference>